<dbReference type="AlphaFoldDB" id="A0A5K1UVC9"/>
<sequence length="251" mass="28125">MTSENTNFELEISDDGNDADEFLQKASQIASETAFLEDDGFIQNPIQNSESTLTSNSTTNGPQSETEKEQKNTTLQSNDLENEPPLLEELGIDLNKIGKKMIQSLNPFSTPDVSESDVIGSIIISFALGIVILLNGKLRFGNIYGFSIIASFVEYLVMNLLSNKNMNYLLIFTHFAYNLFPMIFFGLILFVLNSFKAANLTILITSFVFVVMSTYTCSKTINSLMELPEKILLTIYPISLYYGLFILFVIF</sequence>
<evidence type="ECO:0000313" key="9">
    <source>
        <dbReference type="Proteomes" id="UP000078387"/>
    </source>
</evidence>
<feature type="compositionally biased region" description="Low complexity" evidence="6">
    <location>
        <begin position="48"/>
        <end position="60"/>
    </location>
</feature>
<keyword evidence="5 7" id="KW-0472">Membrane</keyword>
<dbReference type="OMA" id="HIRAKSM"/>
<dbReference type="GO" id="GO:0048280">
    <property type="term" value="P:vesicle fusion with Golgi apparatus"/>
    <property type="evidence" value="ECO:0007669"/>
    <property type="project" value="TreeGrafter"/>
</dbReference>
<accession>A0A5K1UVC9</accession>
<dbReference type="VEuPathDB" id="AmoebaDB:EHI5A_002110"/>
<comment type="caution">
    <text evidence="8">The sequence shown here is derived from an EMBL/GenBank/DDBJ whole genome shotgun (WGS) entry which is preliminary data.</text>
</comment>
<feature type="transmembrane region" description="Helical" evidence="7">
    <location>
        <begin position="198"/>
        <end position="218"/>
    </location>
</feature>
<evidence type="ECO:0000313" key="8">
    <source>
        <dbReference type="EMBL" id="GAT93924.1"/>
    </source>
</evidence>
<evidence type="ECO:0000256" key="1">
    <source>
        <dbReference type="ARBA" id="ARBA00004141"/>
    </source>
</evidence>
<feature type="transmembrane region" description="Helical" evidence="7">
    <location>
        <begin position="230"/>
        <end position="250"/>
    </location>
</feature>
<dbReference type="EMBL" id="BDEQ01000001">
    <property type="protein sequence ID" value="GAT93924.1"/>
    <property type="molecule type" value="Genomic_DNA"/>
</dbReference>
<evidence type="ECO:0000256" key="4">
    <source>
        <dbReference type="ARBA" id="ARBA00022989"/>
    </source>
</evidence>
<dbReference type="Proteomes" id="UP000078387">
    <property type="component" value="Unassembled WGS sequence"/>
</dbReference>
<dbReference type="GO" id="GO:0016020">
    <property type="term" value="C:membrane"/>
    <property type="evidence" value="ECO:0007669"/>
    <property type="project" value="UniProtKB-SubCell"/>
</dbReference>
<dbReference type="InterPro" id="IPR045231">
    <property type="entry name" value="Yip1/4-like"/>
</dbReference>
<evidence type="ECO:0000256" key="6">
    <source>
        <dbReference type="SAM" id="MobiDB-lite"/>
    </source>
</evidence>
<dbReference type="PANTHER" id="PTHR21236:SF2">
    <property type="entry name" value="PROTEIN YIPF"/>
    <property type="match status" value="1"/>
</dbReference>
<feature type="region of interest" description="Disordered" evidence="6">
    <location>
        <begin position="40"/>
        <end position="82"/>
    </location>
</feature>
<keyword evidence="3 7" id="KW-0812">Transmembrane</keyword>
<dbReference type="GO" id="GO:0006888">
    <property type="term" value="P:endoplasmic reticulum to Golgi vesicle-mediated transport"/>
    <property type="evidence" value="ECO:0007669"/>
    <property type="project" value="InterPro"/>
</dbReference>
<organism evidence="8 9">
    <name type="scientific">Entamoeba histolytica</name>
    <dbReference type="NCBI Taxonomy" id="5759"/>
    <lineage>
        <taxon>Eukaryota</taxon>
        <taxon>Amoebozoa</taxon>
        <taxon>Evosea</taxon>
        <taxon>Archamoebae</taxon>
        <taxon>Mastigamoebida</taxon>
        <taxon>Entamoebidae</taxon>
        <taxon>Entamoeba</taxon>
    </lineage>
</organism>
<dbReference type="VEuPathDB" id="AmoebaDB:KM1_000980"/>
<dbReference type="PANTHER" id="PTHR21236">
    <property type="entry name" value="GOLGI MEMBRANE PROTEIN YIP1"/>
    <property type="match status" value="1"/>
</dbReference>
<evidence type="ECO:0000256" key="2">
    <source>
        <dbReference type="ARBA" id="ARBA00010596"/>
    </source>
</evidence>
<comment type="subcellular location">
    <subcellularLocation>
        <location evidence="1">Membrane</location>
        <topology evidence="1">Multi-pass membrane protein</topology>
    </subcellularLocation>
</comment>
<feature type="transmembrane region" description="Helical" evidence="7">
    <location>
        <begin position="168"/>
        <end position="192"/>
    </location>
</feature>
<evidence type="ECO:0000256" key="5">
    <source>
        <dbReference type="ARBA" id="ARBA00023136"/>
    </source>
</evidence>
<reference evidence="8 9" key="1">
    <citation type="submission" date="2016-05" db="EMBL/GenBank/DDBJ databases">
        <title>First whole genome sequencing of Entamoeba histolytica HM1:IMSS-clone-6.</title>
        <authorList>
            <person name="Mukherjee Avik.K."/>
            <person name="Izumyama S."/>
            <person name="Nakada-Tsukui K."/>
            <person name="Nozaki T."/>
        </authorList>
    </citation>
    <scope>NUCLEOTIDE SEQUENCE [LARGE SCALE GENOMIC DNA]</scope>
    <source>
        <strain evidence="8 9">HM1:IMSS clone 6</strain>
    </source>
</reference>
<feature type="transmembrane region" description="Helical" evidence="7">
    <location>
        <begin position="142"/>
        <end position="161"/>
    </location>
</feature>
<evidence type="ECO:0000256" key="7">
    <source>
        <dbReference type="SAM" id="Phobius"/>
    </source>
</evidence>
<evidence type="ECO:0000256" key="3">
    <source>
        <dbReference type="ARBA" id="ARBA00022692"/>
    </source>
</evidence>
<dbReference type="GO" id="GO:0005802">
    <property type="term" value="C:trans-Golgi network"/>
    <property type="evidence" value="ECO:0007669"/>
    <property type="project" value="TreeGrafter"/>
</dbReference>
<dbReference type="VEuPathDB" id="AmoebaDB:EHI_118700"/>
<protein>
    <recommendedName>
        <fullName evidence="10">Protein YIPF5</fullName>
    </recommendedName>
</protein>
<gene>
    <name evidence="8" type="ORF">CL6EHI_118700</name>
</gene>
<evidence type="ECO:0008006" key="10">
    <source>
        <dbReference type="Google" id="ProtNLM"/>
    </source>
</evidence>
<proteinExistence type="inferred from homology"/>
<dbReference type="VEuPathDB" id="AmoebaDB:EHI7A_001050"/>
<dbReference type="VEuPathDB" id="AmoebaDB:EHI8A_000390"/>
<keyword evidence="4 7" id="KW-1133">Transmembrane helix</keyword>
<name>A0A5K1UVC9_ENTHI</name>
<feature type="transmembrane region" description="Helical" evidence="7">
    <location>
        <begin position="118"/>
        <end position="136"/>
    </location>
</feature>
<comment type="similarity">
    <text evidence="2">Belongs to the YIP1 family.</text>
</comment>